<accession>A0AAU8BJY2</accession>
<evidence type="ECO:0000256" key="1">
    <source>
        <dbReference type="ARBA" id="ARBA00004772"/>
    </source>
</evidence>
<comment type="similarity">
    <text evidence="2 9">Belongs to the uroporphyrinogen-III synthase family.</text>
</comment>
<dbReference type="PANTHER" id="PTHR38042:SF1">
    <property type="entry name" value="UROPORPHYRINOGEN-III SYNTHASE, CHLOROPLASTIC"/>
    <property type="match status" value="1"/>
</dbReference>
<dbReference type="NCBIfam" id="NF004585">
    <property type="entry name" value="PRK05928.2-2"/>
    <property type="match status" value="1"/>
</dbReference>
<evidence type="ECO:0000256" key="9">
    <source>
        <dbReference type="RuleBase" id="RU366031"/>
    </source>
</evidence>
<feature type="domain" description="Tetrapyrrole biosynthesis uroporphyrinogen III synthase" evidence="10">
    <location>
        <begin position="15"/>
        <end position="235"/>
    </location>
</feature>
<evidence type="ECO:0000256" key="6">
    <source>
        <dbReference type="ARBA" id="ARBA00037589"/>
    </source>
</evidence>
<comment type="pathway">
    <text evidence="1 9">Porphyrin-containing compound metabolism; protoporphyrin-IX biosynthesis; coproporphyrinogen-III from 5-aminolevulinate: step 3/4.</text>
</comment>
<keyword evidence="4 9" id="KW-0456">Lyase</keyword>
<dbReference type="AlphaFoldDB" id="A0AAU8BJY2"/>
<dbReference type="RefSeq" id="WP_353497542.1">
    <property type="nucleotide sequence ID" value="NZ_CP115920.1"/>
</dbReference>
<sequence>MRVLVTRPETQGIELCALIEKMGGYALHYPLIDIHLTSLDSSQLTKLRCADIVIAVSQYAVHGLSKPLSTHPDSMPNHAIYLGVGQKTAHELSKIVQQNVHYPSVSDSEHLLAMPELVGVAGKRVVILRGNGGRELIFDELTKRGAHVHYLQLYQRQYRAVESAAIEQWQQAQIDTMVVTSAEQLDHLVAAMPESQHAWLKQQWLLVPSERIAKQAIAQGFNNITNSQGASNSTLFAALQRLKTGLNNDEQK</sequence>
<dbReference type="PANTHER" id="PTHR38042">
    <property type="entry name" value="UROPORPHYRINOGEN-III SYNTHASE, CHLOROPLASTIC"/>
    <property type="match status" value="1"/>
</dbReference>
<dbReference type="CDD" id="cd06578">
    <property type="entry name" value="HemD"/>
    <property type="match status" value="1"/>
</dbReference>
<dbReference type="GO" id="GO:0006782">
    <property type="term" value="P:protoporphyrinogen IX biosynthetic process"/>
    <property type="evidence" value="ECO:0007669"/>
    <property type="project" value="UniProtKB-UniRule"/>
</dbReference>
<name>A0AAU8BJY2_9VIBR</name>
<evidence type="ECO:0000256" key="4">
    <source>
        <dbReference type="ARBA" id="ARBA00023239"/>
    </source>
</evidence>
<gene>
    <name evidence="11" type="ORF">PG915_01265</name>
</gene>
<evidence type="ECO:0000313" key="11">
    <source>
        <dbReference type="EMBL" id="XCD16248.1"/>
    </source>
</evidence>
<dbReference type="GO" id="GO:0004852">
    <property type="term" value="F:uroporphyrinogen-III synthase activity"/>
    <property type="evidence" value="ECO:0007669"/>
    <property type="project" value="UniProtKB-UniRule"/>
</dbReference>
<dbReference type="EC" id="4.2.1.75" evidence="3 9"/>
<comment type="function">
    <text evidence="6 9">Catalyzes cyclization of the linear tetrapyrrole, hydroxymethylbilane, to the macrocyclic uroporphyrinogen III.</text>
</comment>
<evidence type="ECO:0000256" key="7">
    <source>
        <dbReference type="ARBA" id="ARBA00040167"/>
    </source>
</evidence>
<comment type="catalytic activity">
    <reaction evidence="8 9">
        <text>hydroxymethylbilane = uroporphyrinogen III + H2O</text>
        <dbReference type="Rhea" id="RHEA:18965"/>
        <dbReference type="ChEBI" id="CHEBI:15377"/>
        <dbReference type="ChEBI" id="CHEBI:57308"/>
        <dbReference type="ChEBI" id="CHEBI:57845"/>
        <dbReference type="EC" id="4.2.1.75"/>
    </reaction>
</comment>
<dbReference type="Gene3D" id="3.40.50.10090">
    <property type="match status" value="2"/>
</dbReference>
<dbReference type="Pfam" id="PF02602">
    <property type="entry name" value="HEM4"/>
    <property type="match status" value="1"/>
</dbReference>
<evidence type="ECO:0000256" key="3">
    <source>
        <dbReference type="ARBA" id="ARBA00013109"/>
    </source>
</evidence>
<protein>
    <recommendedName>
        <fullName evidence="7 9">Uroporphyrinogen-III synthase</fullName>
        <ecNumber evidence="3 9">4.2.1.75</ecNumber>
    </recommendedName>
</protein>
<dbReference type="GO" id="GO:0006780">
    <property type="term" value="P:uroporphyrinogen III biosynthetic process"/>
    <property type="evidence" value="ECO:0007669"/>
    <property type="project" value="UniProtKB-UniRule"/>
</dbReference>
<keyword evidence="5 9" id="KW-0627">Porphyrin biosynthesis</keyword>
<dbReference type="KEGG" id="vck:PG915_01265"/>
<dbReference type="SUPFAM" id="SSF69618">
    <property type="entry name" value="HemD-like"/>
    <property type="match status" value="1"/>
</dbReference>
<proteinExistence type="inferred from homology"/>
<dbReference type="InterPro" id="IPR003754">
    <property type="entry name" value="4pyrrol_synth_uPrphyn_synth"/>
</dbReference>
<reference evidence="11" key="1">
    <citation type="submission" date="2023-01" db="EMBL/GenBank/DDBJ databases">
        <title>Vibrio sp. CB1-14 genome sequencing.</title>
        <authorList>
            <person name="Otstavnykh N."/>
            <person name="Isaeva M."/>
            <person name="Meleshko D."/>
        </authorList>
    </citation>
    <scope>NUCLEOTIDE SEQUENCE</scope>
    <source>
        <strain evidence="11">CB1-14</strain>
    </source>
</reference>
<organism evidence="11">
    <name type="scientific">Vibrio chaetopteri</name>
    <dbReference type="NCBI Taxonomy" id="3016528"/>
    <lineage>
        <taxon>Bacteria</taxon>
        <taxon>Pseudomonadati</taxon>
        <taxon>Pseudomonadota</taxon>
        <taxon>Gammaproteobacteria</taxon>
        <taxon>Vibrionales</taxon>
        <taxon>Vibrionaceae</taxon>
        <taxon>Vibrio</taxon>
    </lineage>
</organism>
<evidence type="ECO:0000256" key="8">
    <source>
        <dbReference type="ARBA" id="ARBA00048617"/>
    </source>
</evidence>
<evidence type="ECO:0000256" key="2">
    <source>
        <dbReference type="ARBA" id="ARBA00008133"/>
    </source>
</evidence>
<dbReference type="InterPro" id="IPR036108">
    <property type="entry name" value="4pyrrol_syn_uPrphyn_synt_sf"/>
</dbReference>
<dbReference type="EMBL" id="CP115920">
    <property type="protein sequence ID" value="XCD16248.1"/>
    <property type="molecule type" value="Genomic_DNA"/>
</dbReference>
<evidence type="ECO:0000256" key="5">
    <source>
        <dbReference type="ARBA" id="ARBA00023244"/>
    </source>
</evidence>
<dbReference type="InterPro" id="IPR039793">
    <property type="entry name" value="UROS/Hem4"/>
</dbReference>
<evidence type="ECO:0000259" key="10">
    <source>
        <dbReference type="Pfam" id="PF02602"/>
    </source>
</evidence>